<name>A0A7R8CXD3_LEPSM</name>
<dbReference type="OrthoDB" id="10261212at2759"/>
<dbReference type="Pfam" id="PF04424">
    <property type="entry name" value="MINDY_DUB"/>
    <property type="match status" value="1"/>
</dbReference>
<comment type="catalytic activity">
    <reaction evidence="2">
        <text>Thiol-dependent hydrolysis of ester, thioester, amide, peptide and isopeptide bonds formed by the C-terminal Gly of ubiquitin (a 76-residue protein attached to proteins as an intracellular targeting signal).</text>
        <dbReference type="EC" id="3.4.19.12"/>
    </reaction>
</comment>
<comment type="similarity">
    <text evidence="1 2">Belongs to the MINDY deubiquitinase family. FAM63 subfamily.</text>
</comment>
<dbReference type="GO" id="GO:0140934">
    <property type="term" value="F:histone deubiquitinase activity"/>
    <property type="evidence" value="ECO:0007669"/>
    <property type="project" value="UniProtKB-UniRule"/>
</dbReference>
<dbReference type="EMBL" id="HG994583">
    <property type="protein sequence ID" value="CAF2930289.1"/>
    <property type="molecule type" value="Genomic_DNA"/>
</dbReference>
<dbReference type="InterPro" id="IPR033979">
    <property type="entry name" value="MINDY_domain"/>
</dbReference>
<comment type="function">
    <text evidence="2">Hydrolase that can specifically remove 'Lys-48'-linked conjugated ubiquitin from proteins. Has exodeubiquitinase activity and has a preference for long polyubiquitin chains. May play a regulatory role at the level of protein turnover.</text>
</comment>
<dbReference type="AlphaFoldDB" id="A0A7R8CXD3"/>
<protein>
    <recommendedName>
        <fullName evidence="2">Ubiquitin carboxyl-terminal hydrolase</fullName>
        <ecNumber evidence="2">3.4.19.12</ecNumber>
    </recommendedName>
</protein>
<dbReference type="GO" id="GO:0005829">
    <property type="term" value="C:cytosol"/>
    <property type="evidence" value="ECO:0007669"/>
    <property type="project" value="TreeGrafter"/>
</dbReference>
<dbReference type="PANTHER" id="PTHR18063:SF6">
    <property type="entry name" value="UBIQUITIN CARBOXYL-TERMINAL HYDROLASE"/>
    <property type="match status" value="1"/>
</dbReference>
<reference evidence="4" key="1">
    <citation type="submission" date="2021-02" db="EMBL/GenBank/DDBJ databases">
        <authorList>
            <person name="Bekaert M."/>
        </authorList>
    </citation>
    <scope>NUCLEOTIDE SEQUENCE</scope>
    <source>
        <strain evidence="4">IoA-00</strain>
    </source>
</reference>
<sequence length="356" mass="40126">MDESTPTETKDEVYHIKWITWKDNVVPILTQNANGPCPLISMINVLLLRGGTEEMRKCGLKGSEMVLGSRLLEYLGNAVLHSVPGDLSEDEKLNYEANVSDAIGIMPRLEYGLDVNVKFTGVRHFEYTKEVLLFDLLNISLYHGWLVDPQSEEVNVVGDLSYNALIEKVISDKAALGKHFLESTASQLTYHGLCELTSAMSDGEIAVFFRNNHFSTITKNKERLYLLVTDQGFLKENGVVWETLDSVDGDIQFVDHKFCIIQSRTPPTSPSDVPPVPLTEDQQITHDLLLAMSLQEEIQNEVQDIHRELSDLSQLSDLEIARRLQQKEDRNRSLSVQDRSPRGGFMSNVKKNCCIS</sequence>
<organism evidence="4 5">
    <name type="scientific">Lepeophtheirus salmonis</name>
    <name type="common">Salmon louse</name>
    <name type="synonym">Caligus salmonis</name>
    <dbReference type="NCBI Taxonomy" id="72036"/>
    <lineage>
        <taxon>Eukaryota</taxon>
        <taxon>Metazoa</taxon>
        <taxon>Ecdysozoa</taxon>
        <taxon>Arthropoda</taxon>
        <taxon>Crustacea</taxon>
        <taxon>Multicrustacea</taxon>
        <taxon>Hexanauplia</taxon>
        <taxon>Copepoda</taxon>
        <taxon>Siphonostomatoida</taxon>
        <taxon>Caligidae</taxon>
        <taxon>Lepeophtheirus</taxon>
    </lineage>
</organism>
<dbReference type="GO" id="GO:0006508">
    <property type="term" value="P:proteolysis"/>
    <property type="evidence" value="ECO:0007669"/>
    <property type="project" value="UniProtKB-KW"/>
</dbReference>
<dbReference type="GO" id="GO:1990380">
    <property type="term" value="F:K48-linked deubiquitinase activity"/>
    <property type="evidence" value="ECO:0007669"/>
    <property type="project" value="UniProtKB-UniRule"/>
</dbReference>
<dbReference type="GO" id="GO:0016807">
    <property type="term" value="F:cysteine-type carboxypeptidase activity"/>
    <property type="evidence" value="ECO:0007669"/>
    <property type="project" value="TreeGrafter"/>
</dbReference>
<accession>A0A7R8CXD3</accession>
<dbReference type="InterPro" id="IPR007518">
    <property type="entry name" value="MINDY"/>
</dbReference>
<proteinExistence type="inferred from homology"/>
<keyword evidence="2" id="KW-0833">Ubl conjugation pathway</keyword>
<evidence type="ECO:0000256" key="2">
    <source>
        <dbReference type="RuleBase" id="RU367139"/>
    </source>
</evidence>
<dbReference type="Proteomes" id="UP000675881">
    <property type="component" value="Chromosome 4"/>
</dbReference>
<evidence type="ECO:0000256" key="1">
    <source>
        <dbReference type="ARBA" id="ARBA00006616"/>
    </source>
</evidence>
<keyword evidence="2" id="KW-0788">Thiol protease</keyword>
<dbReference type="GO" id="GO:0036435">
    <property type="term" value="F:K48-linked polyubiquitin modification-dependent protein binding"/>
    <property type="evidence" value="ECO:0007669"/>
    <property type="project" value="UniProtKB-UniRule"/>
</dbReference>
<keyword evidence="2 4" id="KW-0378">Hydrolase</keyword>
<keyword evidence="5" id="KW-1185">Reference proteome</keyword>
<evidence type="ECO:0000313" key="4">
    <source>
        <dbReference type="EMBL" id="CAF2930289.1"/>
    </source>
</evidence>
<dbReference type="GO" id="GO:0071108">
    <property type="term" value="P:protein K48-linked deubiquitination"/>
    <property type="evidence" value="ECO:0007669"/>
    <property type="project" value="TreeGrafter"/>
</dbReference>
<keyword evidence="2" id="KW-0645">Protease</keyword>
<dbReference type="GO" id="GO:0071944">
    <property type="term" value="C:cell periphery"/>
    <property type="evidence" value="ECO:0007669"/>
    <property type="project" value="TreeGrafter"/>
</dbReference>
<dbReference type="PANTHER" id="PTHR18063">
    <property type="entry name" value="NF-E2 INDUCIBLE PROTEIN"/>
    <property type="match status" value="1"/>
</dbReference>
<dbReference type="EC" id="3.4.19.12" evidence="2"/>
<evidence type="ECO:0000259" key="3">
    <source>
        <dbReference type="Pfam" id="PF04424"/>
    </source>
</evidence>
<feature type="domain" description="MINDY deubiquitinase" evidence="3">
    <location>
        <begin position="13"/>
        <end position="258"/>
    </location>
</feature>
<dbReference type="GO" id="GO:0004843">
    <property type="term" value="F:cysteine-type deubiquitinase activity"/>
    <property type="evidence" value="ECO:0007669"/>
    <property type="project" value="UniProtKB-UniRule"/>
</dbReference>
<evidence type="ECO:0000313" key="5">
    <source>
        <dbReference type="Proteomes" id="UP000675881"/>
    </source>
</evidence>
<gene>
    <name evidence="4" type="ORF">LSAA_8754</name>
</gene>